<comment type="caution">
    <text evidence="5">The sequence shown here is derived from an EMBL/GenBank/DDBJ whole genome shotgun (WGS) entry which is preliminary data.</text>
</comment>
<dbReference type="PANTHER" id="PTHR30146">
    <property type="entry name" value="LACI-RELATED TRANSCRIPTIONAL REPRESSOR"/>
    <property type="match status" value="1"/>
</dbReference>
<reference evidence="5" key="2">
    <citation type="submission" date="2023-02" db="EMBL/GenBank/DDBJ databases">
        <authorList>
            <person name="Sun Q."/>
            <person name="Mori K."/>
        </authorList>
    </citation>
    <scope>NUCLEOTIDE SEQUENCE</scope>
    <source>
        <strain evidence="5">NBRC 112290</strain>
    </source>
</reference>
<dbReference type="Gene3D" id="3.40.50.2300">
    <property type="match status" value="2"/>
</dbReference>
<evidence type="ECO:0000256" key="2">
    <source>
        <dbReference type="ARBA" id="ARBA00023125"/>
    </source>
</evidence>
<name>A0AA37XHX6_9MICO</name>
<sequence length="164" mass="17897">MEHLLDHGHRTVTHVRGPAASLSADRREEGWRSVLLERGRDVPAVVDGDWTASSGYLAGARIAEDPSVTAVYASNDEMALGVVRALHERGRRVPQDVSVVGFDDVAGADNFLPPLTTVRQDFAEVGRRSVRHLVEQIERGRRTSGVELVPATLVERQSVASPSR</sequence>
<dbReference type="InterPro" id="IPR046335">
    <property type="entry name" value="LacI/GalR-like_sensor"/>
</dbReference>
<keyword evidence="6" id="KW-1185">Reference proteome</keyword>
<dbReference type="AlphaFoldDB" id="A0AA37XHX6"/>
<reference evidence="5" key="1">
    <citation type="journal article" date="2014" name="Int. J. Syst. Evol. Microbiol.">
        <title>Complete genome sequence of Corynebacterium casei LMG S-19264T (=DSM 44701T), isolated from a smear-ripened cheese.</title>
        <authorList>
            <consortium name="US DOE Joint Genome Institute (JGI-PGF)"/>
            <person name="Walter F."/>
            <person name="Albersmeier A."/>
            <person name="Kalinowski J."/>
            <person name="Ruckert C."/>
        </authorList>
    </citation>
    <scope>NUCLEOTIDE SEQUENCE</scope>
    <source>
        <strain evidence="5">NBRC 112290</strain>
    </source>
</reference>
<dbReference type="GO" id="GO:0003700">
    <property type="term" value="F:DNA-binding transcription factor activity"/>
    <property type="evidence" value="ECO:0007669"/>
    <property type="project" value="TreeGrafter"/>
</dbReference>
<protein>
    <recommendedName>
        <fullName evidence="4">Transcriptional regulator LacI/GalR-like sensor domain-containing protein</fullName>
    </recommendedName>
</protein>
<dbReference type="RefSeq" id="WP_284251940.1">
    <property type="nucleotide sequence ID" value="NZ_BSUM01000001.1"/>
</dbReference>
<gene>
    <name evidence="5" type="ORF">GCM10025875_32390</name>
</gene>
<keyword evidence="3" id="KW-0804">Transcription</keyword>
<organism evidence="5 6">
    <name type="scientific">Litorihabitans aurantiacus</name>
    <dbReference type="NCBI Taxonomy" id="1930061"/>
    <lineage>
        <taxon>Bacteria</taxon>
        <taxon>Bacillati</taxon>
        <taxon>Actinomycetota</taxon>
        <taxon>Actinomycetes</taxon>
        <taxon>Micrococcales</taxon>
        <taxon>Beutenbergiaceae</taxon>
        <taxon>Litorihabitans</taxon>
    </lineage>
</organism>
<evidence type="ECO:0000313" key="5">
    <source>
        <dbReference type="EMBL" id="GMA33247.1"/>
    </source>
</evidence>
<evidence type="ECO:0000313" key="6">
    <source>
        <dbReference type="Proteomes" id="UP001157161"/>
    </source>
</evidence>
<evidence type="ECO:0000256" key="3">
    <source>
        <dbReference type="ARBA" id="ARBA00023163"/>
    </source>
</evidence>
<dbReference type="EMBL" id="BSUM01000001">
    <property type="protein sequence ID" value="GMA33247.1"/>
    <property type="molecule type" value="Genomic_DNA"/>
</dbReference>
<evidence type="ECO:0000256" key="1">
    <source>
        <dbReference type="ARBA" id="ARBA00023015"/>
    </source>
</evidence>
<dbReference type="SUPFAM" id="SSF53822">
    <property type="entry name" value="Periplasmic binding protein-like I"/>
    <property type="match status" value="1"/>
</dbReference>
<accession>A0AA37XHX6</accession>
<dbReference type="Pfam" id="PF13377">
    <property type="entry name" value="Peripla_BP_3"/>
    <property type="match status" value="1"/>
</dbReference>
<dbReference type="Proteomes" id="UP001157161">
    <property type="component" value="Unassembled WGS sequence"/>
</dbReference>
<evidence type="ECO:0000259" key="4">
    <source>
        <dbReference type="Pfam" id="PF13377"/>
    </source>
</evidence>
<keyword evidence="2" id="KW-0238">DNA-binding</keyword>
<dbReference type="InterPro" id="IPR028082">
    <property type="entry name" value="Peripla_BP_I"/>
</dbReference>
<dbReference type="PANTHER" id="PTHR30146:SF153">
    <property type="entry name" value="LACTOSE OPERON REPRESSOR"/>
    <property type="match status" value="1"/>
</dbReference>
<dbReference type="GO" id="GO:0000976">
    <property type="term" value="F:transcription cis-regulatory region binding"/>
    <property type="evidence" value="ECO:0007669"/>
    <property type="project" value="TreeGrafter"/>
</dbReference>
<feature type="domain" description="Transcriptional regulator LacI/GalR-like sensor" evidence="4">
    <location>
        <begin position="2"/>
        <end position="159"/>
    </location>
</feature>
<keyword evidence="1" id="KW-0805">Transcription regulation</keyword>
<proteinExistence type="predicted"/>